<dbReference type="InterPro" id="IPR052156">
    <property type="entry name" value="BCAA_Transport_ATP-bd_LivF"/>
</dbReference>
<dbReference type="Pfam" id="PF00005">
    <property type="entry name" value="ABC_tran"/>
    <property type="match status" value="1"/>
</dbReference>
<dbReference type="PANTHER" id="PTHR43820">
    <property type="entry name" value="HIGH-AFFINITY BRANCHED-CHAIN AMINO ACID TRANSPORT ATP-BINDING PROTEIN LIVF"/>
    <property type="match status" value="1"/>
</dbReference>
<dbReference type="InterPro" id="IPR003593">
    <property type="entry name" value="AAA+_ATPase"/>
</dbReference>
<organism evidence="7 8">
    <name type="scientific">Anaeromyxobacter paludicola</name>
    <dbReference type="NCBI Taxonomy" id="2918171"/>
    <lineage>
        <taxon>Bacteria</taxon>
        <taxon>Pseudomonadati</taxon>
        <taxon>Myxococcota</taxon>
        <taxon>Myxococcia</taxon>
        <taxon>Myxococcales</taxon>
        <taxon>Cystobacterineae</taxon>
        <taxon>Anaeromyxobacteraceae</taxon>
        <taxon>Anaeromyxobacter</taxon>
    </lineage>
</organism>
<evidence type="ECO:0000256" key="4">
    <source>
        <dbReference type="ARBA" id="ARBA00022840"/>
    </source>
</evidence>
<evidence type="ECO:0000256" key="5">
    <source>
        <dbReference type="ARBA" id="ARBA00022970"/>
    </source>
</evidence>
<dbReference type="EMBL" id="AP025592">
    <property type="protein sequence ID" value="BDG09822.1"/>
    <property type="molecule type" value="Genomic_DNA"/>
</dbReference>
<dbReference type="InterPro" id="IPR027417">
    <property type="entry name" value="P-loop_NTPase"/>
</dbReference>
<dbReference type="GO" id="GO:0005524">
    <property type="term" value="F:ATP binding"/>
    <property type="evidence" value="ECO:0007669"/>
    <property type="project" value="UniProtKB-KW"/>
</dbReference>
<evidence type="ECO:0000256" key="3">
    <source>
        <dbReference type="ARBA" id="ARBA00022741"/>
    </source>
</evidence>
<protein>
    <submittedName>
        <fullName evidence="7">ABC transporter ATP-binding protein</fullName>
    </submittedName>
</protein>
<comment type="similarity">
    <text evidence="1">Belongs to the ABC transporter superfamily.</text>
</comment>
<evidence type="ECO:0000313" key="7">
    <source>
        <dbReference type="EMBL" id="BDG09822.1"/>
    </source>
</evidence>
<keyword evidence="5" id="KW-0029">Amino-acid transport</keyword>
<dbReference type="SUPFAM" id="SSF52540">
    <property type="entry name" value="P-loop containing nucleoside triphosphate hydrolases"/>
    <property type="match status" value="1"/>
</dbReference>
<keyword evidence="8" id="KW-1185">Reference proteome</keyword>
<dbReference type="Gene3D" id="3.40.50.300">
    <property type="entry name" value="P-loop containing nucleotide triphosphate hydrolases"/>
    <property type="match status" value="1"/>
</dbReference>
<dbReference type="InterPro" id="IPR003439">
    <property type="entry name" value="ABC_transporter-like_ATP-bd"/>
</dbReference>
<dbReference type="SMART" id="SM00382">
    <property type="entry name" value="AAA"/>
    <property type="match status" value="1"/>
</dbReference>
<dbReference type="PROSITE" id="PS00211">
    <property type="entry name" value="ABC_TRANSPORTER_1"/>
    <property type="match status" value="1"/>
</dbReference>
<keyword evidence="4 7" id="KW-0067">ATP-binding</keyword>
<dbReference type="RefSeq" id="WP_248342224.1">
    <property type="nucleotide sequence ID" value="NZ_AP025592.1"/>
</dbReference>
<dbReference type="PIRSF" id="PIRSF039137">
    <property type="entry name" value="ABC_branched_ATPase"/>
    <property type="match status" value="1"/>
</dbReference>
<gene>
    <name evidence="7" type="ORF">AMPC_29350</name>
</gene>
<keyword evidence="2" id="KW-0813">Transport</keyword>
<evidence type="ECO:0000313" key="8">
    <source>
        <dbReference type="Proteomes" id="UP001162734"/>
    </source>
</evidence>
<feature type="domain" description="ABC transporter" evidence="6">
    <location>
        <begin position="6"/>
        <end position="239"/>
    </location>
</feature>
<dbReference type="InterPro" id="IPR017871">
    <property type="entry name" value="ABC_transporter-like_CS"/>
</dbReference>
<dbReference type="Proteomes" id="UP001162734">
    <property type="component" value="Chromosome"/>
</dbReference>
<evidence type="ECO:0000256" key="1">
    <source>
        <dbReference type="ARBA" id="ARBA00005417"/>
    </source>
</evidence>
<name>A0ABN6N9B5_9BACT</name>
<dbReference type="InterPro" id="IPR030660">
    <property type="entry name" value="ABC_branched_ATPase_LivF/BraG"/>
</dbReference>
<reference evidence="8" key="1">
    <citation type="journal article" date="2022" name="Int. J. Syst. Evol. Microbiol.">
        <title>Anaeromyxobacter oryzae sp. nov., Anaeromyxobacter diazotrophicus sp. nov. and Anaeromyxobacter paludicola sp. nov., isolated from paddy soils.</title>
        <authorList>
            <person name="Itoh H."/>
            <person name="Xu Z."/>
            <person name="Mise K."/>
            <person name="Masuda Y."/>
            <person name="Ushijima N."/>
            <person name="Hayakawa C."/>
            <person name="Shiratori Y."/>
            <person name="Senoo K."/>
        </authorList>
    </citation>
    <scope>NUCLEOTIDE SEQUENCE [LARGE SCALE GENOMIC DNA]</scope>
    <source>
        <strain evidence="8">Red630</strain>
    </source>
</reference>
<accession>A0ABN6N9B5</accession>
<dbReference type="PROSITE" id="PS50893">
    <property type="entry name" value="ABC_TRANSPORTER_2"/>
    <property type="match status" value="1"/>
</dbReference>
<keyword evidence="3" id="KW-0547">Nucleotide-binding</keyword>
<dbReference type="CDD" id="cd03224">
    <property type="entry name" value="ABC_TM1139_LivF_branched"/>
    <property type="match status" value="1"/>
</dbReference>
<evidence type="ECO:0000259" key="6">
    <source>
        <dbReference type="PROSITE" id="PS50893"/>
    </source>
</evidence>
<sequence>MSTPILEIRDLHVKYGNVEALHGIGLTVNQGEIVTILGANGAGKSTTLRAISGLLKPSGGEIRFEGKPAHTVPAHERVKLGIAQSPEGRRVFGTLTVRENLMLGAFTRSDKAGIAESLAWAYRLFPVLEKRRDQLAGTLSGGEQQMLAIGRALMAKPRVLLLDEPSLGLAPLLVKAIFQAIREVNQTTGLTVLLVEQNARAALKLAHRGYVMEVGRMVLEDTAEALIADPKVQSAYLGGRK</sequence>
<dbReference type="PANTHER" id="PTHR43820:SF4">
    <property type="entry name" value="HIGH-AFFINITY BRANCHED-CHAIN AMINO ACID TRANSPORT ATP-BINDING PROTEIN LIVF"/>
    <property type="match status" value="1"/>
</dbReference>
<proteinExistence type="inferred from homology"/>
<evidence type="ECO:0000256" key="2">
    <source>
        <dbReference type="ARBA" id="ARBA00022448"/>
    </source>
</evidence>